<dbReference type="Proteomes" id="UP000050471">
    <property type="component" value="Unassembled WGS sequence"/>
</dbReference>
<dbReference type="EMBL" id="LKBA01000006">
    <property type="protein sequence ID" value="KPN63415.1"/>
    <property type="molecule type" value="Genomic_DNA"/>
</dbReference>
<sequence length="68" mass="7585">MNARPLETFSFDAFASHHKACAVPSEIWQVFWTSPIESGPDLMCCAVSRLNFVGHKCRLSFPTGIDEP</sequence>
<gene>
    <name evidence="1" type="ORF">AKJ29_12185</name>
</gene>
<evidence type="ECO:0000313" key="1">
    <source>
        <dbReference type="EMBL" id="KPN63415.1"/>
    </source>
</evidence>
<comment type="caution">
    <text evidence="1">The sequence shown here is derived from an EMBL/GenBank/DDBJ whole genome shotgun (WGS) entry which is preliminary data.</text>
</comment>
<reference evidence="1 2" key="1">
    <citation type="submission" date="2015-09" db="EMBL/GenBank/DDBJ databases">
        <title>Draft genome sequence of Aliiroseovarius crassostreae CV919-312TSm, the causative agent of Roseovarius Oyster Disease (formerly Juvenile Oyster Disease).</title>
        <authorList>
            <person name="Kessner L."/>
            <person name="Spinard E."/>
            <person name="Nelson D."/>
        </authorList>
    </citation>
    <scope>NUCLEOTIDE SEQUENCE [LARGE SCALE GENOMIC DNA]</scope>
    <source>
        <strain evidence="1 2">CV919-312</strain>
    </source>
</reference>
<protein>
    <submittedName>
        <fullName evidence="1">Uncharacterized protein</fullName>
    </submittedName>
</protein>
<dbReference type="AlphaFoldDB" id="A0A0P7IHL1"/>
<keyword evidence="2" id="KW-1185">Reference proteome</keyword>
<name>A0A0P7IHL1_9RHOB</name>
<evidence type="ECO:0000313" key="2">
    <source>
        <dbReference type="Proteomes" id="UP000050471"/>
    </source>
</evidence>
<proteinExistence type="predicted"/>
<organism evidence="1 2">
    <name type="scientific">Aliiroseovarius crassostreae</name>
    <dbReference type="NCBI Taxonomy" id="154981"/>
    <lineage>
        <taxon>Bacteria</taxon>
        <taxon>Pseudomonadati</taxon>
        <taxon>Pseudomonadota</taxon>
        <taxon>Alphaproteobacteria</taxon>
        <taxon>Rhodobacterales</taxon>
        <taxon>Paracoccaceae</taxon>
        <taxon>Aliiroseovarius</taxon>
    </lineage>
</organism>
<accession>A0A0P7IHL1</accession>